<keyword evidence="2" id="KW-1185">Reference proteome</keyword>
<dbReference type="AlphaFoldDB" id="A0A2K8L7Y1"/>
<dbReference type="Proteomes" id="UP000231637">
    <property type="component" value="Chromosome"/>
</dbReference>
<dbReference type="KEGG" id="mfn:Ga0123462_1496"/>
<accession>A0A2K8L7Y1</accession>
<protein>
    <submittedName>
        <fullName evidence="1">Uncharacterized protein</fullName>
    </submittedName>
</protein>
<sequence length="75" mass="8698">MLDMDVTKLDIPIHFHSDPNCLYKVDGICCHGANPVRRHECRTYCPVTSVRWVDDHFGHLSNNEKENMIRAIANF</sequence>
<evidence type="ECO:0000313" key="2">
    <source>
        <dbReference type="Proteomes" id="UP000231637"/>
    </source>
</evidence>
<organism evidence="1 2">
    <name type="scientific">Mariprofundus ferrinatatus</name>
    <dbReference type="NCBI Taxonomy" id="1921087"/>
    <lineage>
        <taxon>Bacteria</taxon>
        <taxon>Pseudomonadati</taxon>
        <taxon>Pseudomonadota</taxon>
        <taxon>Candidatius Mariprofundia</taxon>
        <taxon>Mariprofundales</taxon>
        <taxon>Mariprofundaceae</taxon>
        <taxon>Mariprofundus</taxon>
    </lineage>
</organism>
<gene>
    <name evidence="1" type="ORF">Ga0123462_1496</name>
</gene>
<evidence type="ECO:0000313" key="1">
    <source>
        <dbReference type="EMBL" id="ATX82359.1"/>
    </source>
</evidence>
<name>A0A2K8L7Y1_9PROT</name>
<proteinExistence type="predicted"/>
<reference evidence="1 2" key="1">
    <citation type="submission" date="2016-12" db="EMBL/GenBank/DDBJ databases">
        <title>Isolation and genomic insights into novel planktonic Zetaproteobacteria from stratified waters of the Chesapeake Bay.</title>
        <authorList>
            <person name="McAllister S.M."/>
            <person name="Kato S."/>
            <person name="Chan C.S."/>
            <person name="Chiu B.K."/>
            <person name="Field E.K."/>
        </authorList>
    </citation>
    <scope>NUCLEOTIDE SEQUENCE [LARGE SCALE GENOMIC DNA]</scope>
    <source>
        <strain evidence="1 2">CP-8</strain>
    </source>
</reference>
<dbReference type="EMBL" id="CP018800">
    <property type="protein sequence ID" value="ATX82359.1"/>
    <property type="molecule type" value="Genomic_DNA"/>
</dbReference>